<keyword evidence="1" id="KW-0863">Zinc-finger</keyword>
<dbReference type="InterPro" id="IPR044520">
    <property type="entry name" value="ARF_GAP_AGD5/15"/>
</dbReference>
<evidence type="ECO:0000313" key="4">
    <source>
        <dbReference type="EMBL" id="KAK8992301.1"/>
    </source>
</evidence>
<dbReference type="PRINTS" id="PR00405">
    <property type="entry name" value="REVINTRACTNG"/>
</dbReference>
<gene>
    <name evidence="4" type="ORF">V6N11_048387</name>
</gene>
<dbReference type="EMBL" id="JBBPBN010000050">
    <property type="protein sequence ID" value="KAK8992301.1"/>
    <property type="molecule type" value="Genomic_DNA"/>
</dbReference>
<comment type="caution">
    <text evidence="4">The sequence shown here is derived from an EMBL/GenBank/DDBJ whole genome shotgun (WGS) entry which is preliminary data.</text>
</comment>
<keyword evidence="1" id="KW-0479">Metal-binding</keyword>
<reference evidence="4 5" key="1">
    <citation type="journal article" date="2024" name="G3 (Bethesda)">
        <title>Genome assembly of Hibiscus sabdariffa L. provides insights into metabolisms of medicinal natural products.</title>
        <authorList>
            <person name="Kim T."/>
        </authorList>
    </citation>
    <scope>NUCLEOTIDE SEQUENCE [LARGE SCALE GENOMIC DNA]</scope>
    <source>
        <strain evidence="4">TK-2024</strain>
        <tissue evidence="4">Old leaves</tissue>
    </source>
</reference>
<feature type="compositionally biased region" description="Polar residues" evidence="2">
    <location>
        <begin position="324"/>
        <end position="334"/>
    </location>
</feature>
<feature type="domain" description="Arf-GAP" evidence="3">
    <location>
        <begin position="16"/>
        <end position="130"/>
    </location>
</feature>
<proteinExistence type="predicted"/>
<dbReference type="CDD" id="cd08204">
    <property type="entry name" value="ArfGap"/>
    <property type="match status" value="1"/>
</dbReference>
<dbReference type="InterPro" id="IPR038508">
    <property type="entry name" value="ArfGAP_dom_sf"/>
</dbReference>
<dbReference type="Pfam" id="PF01412">
    <property type="entry name" value="ArfGap"/>
    <property type="match status" value="1"/>
</dbReference>
<dbReference type="SMART" id="SM00105">
    <property type="entry name" value="ArfGap"/>
    <property type="match status" value="1"/>
</dbReference>
<evidence type="ECO:0000256" key="1">
    <source>
        <dbReference type="PROSITE-ProRule" id="PRU00288"/>
    </source>
</evidence>
<accession>A0ABR2PV22</accession>
<feature type="compositionally biased region" description="Polar residues" evidence="2">
    <location>
        <begin position="210"/>
        <end position="229"/>
    </location>
</feature>
<keyword evidence="5" id="KW-1185">Reference proteome</keyword>
<feature type="region of interest" description="Disordered" evidence="2">
    <location>
        <begin position="202"/>
        <end position="258"/>
    </location>
</feature>
<dbReference type="PANTHER" id="PTHR46419:SF1">
    <property type="entry name" value="ARF-GAP DOMAIN-CONTAINING PROTEIN"/>
    <property type="match status" value="1"/>
</dbReference>
<dbReference type="SUPFAM" id="SSF57863">
    <property type="entry name" value="ArfGap/RecO-like zinc finger"/>
    <property type="match status" value="1"/>
</dbReference>
<dbReference type="PROSITE" id="PS50115">
    <property type="entry name" value="ARFGAP"/>
    <property type="match status" value="1"/>
</dbReference>
<dbReference type="Gene3D" id="1.10.220.150">
    <property type="entry name" value="Arf GTPase activating protein"/>
    <property type="match status" value="1"/>
</dbReference>
<evidence type="ECO:0000256" key="2">
    <source>
        <dbReference type="SAM" id="MobiDB-lite"/>
    </source>
</evidence>
<organism evidence="4 5">
    <name type="scientific">Hibiscus sabdariffa</name>
    <name type="common">roselle</name>
    <dbReference type="NCBI Taxonomy" id="183260"/>
    <lineage>
        <taxon>Eukaryota</taxon>
        <taxon>Viridiplantae</taxon>
        <taxon>Streptophyta</taxon>
        <taxon>Embryophyta</taxon>
        <taxon>Tracheophyta</taxon>
        <taxon>Spermatophyta</taxon>
        <taxon>Magnoliopsida</taxon>
        <taxon>eudicotyledons</taxon>
        <taxon>Gunneridae</taxon>
        <taxon>Pentapetalae</taxon>
        <taxon>rosids</taxon>
        <taxon>malvids</taxon>
        <taxon>Malvales</taxon>
        <taxon>Malvaceae</taxon>
        <taxon>Malvoideae</taxon>
        <taxon>Hibiscus</taxon>
    </lineage>
</organism>
<keyword evidence="1" id="KW-0862">Zinc</keyword>
<dbReference type="InterPro" id="IPR037278">
    <property type="entry name" value="ARFGAP/RecO"/>
</dbReference>
<dbReference type="PANTHER" id="PTHR46419">
    <property type="entry name" value="ADP-RIBOSYLATION FACTOR GTPASE-ACTIVATING PROTEIN AGD5"/>
    <property type="match status" value="1"/>
</dbReference>
<evidence type="ECO:0000259" key="3">
    <source>
        <dbReference type="PROSITE" id="PS50115"/>
    </source>
</evidence>
<sequence>MNQKANVSKELNAKHTKILDGLLKLPENRECADCKTKGPRWASVNLGIFICMQCSGVHRSLGVHISKVRSATLDTWLPEQVSFIQSMGNEKSNAYWEAELPPKYGRAGIENFIRAKYVEKRWIPKGRTVKSPPRVNEEKESLHRLGAISGGGYKNLNNVNPVSTEKIIIHPPVTNNSATTPKSYSQVNVNVPQKMEEIHIPQELRHNSEPPATTESVKQELASTPSVSKAESVKQEVASTPSVSKAEPVKQELASTPSVSKAESIKIDVNTVALVAPPKIDYATELFNLLSMGDSRENGSSSAHDNSLAGLQSIGAKPSKETSDPLNSKQTFSEKPQEEGKHGNMNLFEKSNMVSPFSIHPQQLAMLPKQQSIRNTTAKPNGGSQAFPMNSPQLSSNGFHTSTPTFGSVGHQVPGMVMPVANQQNHIQMGSNRHMHPVGNSINFPTPSFSSPRPVVPPSTISMKSIGGKPIAPSPVPKITPSQWGKDYDFSPLASLTQGMFTKR</sequence>
<dbReference type="Proteomes" id="UP001396334">
    <property type="component" value="Unassembled WGS sequence"/>
</dbReference>
<dbReference type="InterPro" id="IPR001164">
    <property type="entry name" value="ArfGAP_dom"/>
</dbReference>
<name>A0ABR2PV22_9ROSI</name>
<protein>
    <recommendedName>
        <fullName evidence="3">Arf-GAP domain-containing protein</fullName>
    </recommendedName>
</protein>
<evidence type="ECO:0000313" key="5">
    <source>
        <dbReference type="Proteomes" id="UP001396334"/>
    </source>
</evidence>
<feature type="region of interest" description="Disordered" evidence="2">
    <location>
        <begin position="315"/>
        <end position="344"/>
    </location>
</feature>